<comment type="caution">
    <text evidence="2">The sequence shown here is derived from an EMBL/GenBank/DDBJ whole genome shotgun (WGS) entry which is preliminary data.</text>
</comment>
<organism evidence="2 3">
    <name type="scientific">Funneliformis mosseae</name>
    <name type="common">Endomycorrhizal fungus</name>
    <name type="synonym">Glomus mosseae</name>
    <dbReference type="NCBI Taxonomy" id="27381"/>
    <lineage>
        <taxon>Eukaryota</taxon>
        <taxon>Fungi</taxon>
        <taxon>Fungi incertae sedis</taxon>
        <taxon>Mucoromycota</taxon>
        <taxon>Glomeromycotina</taxon>
        <taxon>Glomeromycetes</taxon>
        <taxon>Glomerales</taxon>
        <taxon>Glomeraceae</taxon>
        <taxon>Funneliformis</taxon>
    </lineage>
</organism>
<dbReference type="Proteomes" id="UP000789375">
    <property type="component" value="Unassembled WGS sequence"/>
</dbReference>
<accession>A0A9N9DFB4</accession>
<evidence type="ECO:0000313" key="2">
    <source>
        <dbReference type="EMBL" id="CAG8636245.1"/>
    </source>
</evidence>
<dbReference type="EMBL" id="CAJVPP010003743">
    <property type="protein sequence ID" value="CAG8636245.1"/>
    <property type="molecule type" value="Genomic_DNA"/>
</dbReference>
<evidence type="ECO:0000313" key="3">
    <source>
        <dbReference type="Proteomes" id="UP000789375"/>
    </source>
</evidence>
<feature type="compositionally biased region" description="Basic and acidic residues" evidence="1">
    <location>
        <begin position="107"/>
        <end position="120"/>
    </location>
</feature>
<gene>
    <name evidence="2" type="ORF">FMOSSE_LOCUS10750</name>
</gene>
<feature type="region of interest" description="Disordered" evidence="1">
    <location>
        <begin position="107"/>
        <end position="127"/>
    </location>
</feature>
<sequence length="127" mass="14365">MEGPMKDSKNNLFLITGTILLDLQENNQMTDKYFYMKNPIESLRDIVSTSTNTDMIRQTVTISTISWFGSLQLCGNSADVIQKSQNYASILNRDVLGLEDVIASNKYKSEQSEPKRKMTESDVLQTS</sequence>
<proteinExistence type="predicted"/>
<evidence type="ECO:0000256" key="1">
    <source>
        <dbReference type="SAM" id="MobiDB-lite"/>
    </source>
</evidence>
<dbReference type="AlphaFoldDB" id="A0A9N9DFB4"/>
<protein>
    <submittedName>
        <fullName evidence="2">8682_t:CDS:1</fullName>
    </submittedName>
</protein>
<reference evidence="2" key="1">
    <citation type="submission" date="2021-06" db="EMBL/GenBank/DDBJ databases">
        <authorList>
            <person name="Kallberg Y."/>
            <person name="Tangrot J."/>
            <person name="Rosling A."/>
        </authorList>
    </citation>
    <scope>NUCLEOTIDE SEQUENCE</scope>
    <source>
        <strain evidence="2">87-6 pot B 2015</strain>
    </source>
</reference>
<name>A0A9N9DFB4_FUNMO</name>
<keyword evidence="3" id="KW-1185">Reference proteome</keyword>